<evidence type="ECO:0000256" key="1">
    <source>
        <dbReference type="SAM" id="MobiDB-lite"/>
    </source>
</evidence>
<dbReference type="SUPFAM" id="SSF51126">
    <property type="entry name" value="Pectin lyase-like"/>
    <property type="match status" value="2"/>
</dbReference>
<keyword evidence="5" id="KW-1185">Reference proteome</keyword>
<dbReference type="InterPro" id="IPR011050">
    <property type="entry name" value="Pectin_lyase_fold/virulence"/>
</dbReference>
<dbReference type="EMBL" id="CP051167">
    <property type="protein sequence ID" value="QIZ72951.1"/>
    <property type="molecule type" value="Genomic_DNA"/>
</dbReference>
<feature type="signal peptide" evidence="2">
    <location>
        <begin position="1"/>
        <end position="27"/>
    </location>
</feature>
<sequence length="856" mass="88435">MNCRFLPYLQGFWVAGTLLLGSGFATAQIVPDDTLPEPSRVDRLGRRLTIDGGTRQGTTLFHSFDKFSVPTGMEALFDNPGAIENIITRVTGAEISQIDGLIRANGSANLFFLNPNGIEFGPNARLQLGGSFFASTADAIALSDGSLYSATEPQAPPLLTVSVPVGLQFDREGSANENPPTGAIAQPLHRRIVVRGFGHRLSSADPLLSPLFKTGIEDALQVNPGRTLALIGGSVTLEGGVLIAEGGQIELGGITEGRVTWQNTPEGWNFDYTNASEFADLSLSHQSLLDTSGAIAGDIALVGRRLTLTEGSLAWVQNRGSQASGGIRARGSESLIVNGASSDATVSSGFFSEAIDRGSGGDLEISAQSIALSGGGRLFSRSFGEGSGGHLSLRVTDSIQLTQVGTISPNLFTSIYAYTLGSGRAGDLSLMTRHLSLIDGTAISSGTQGPGNGGNLVIEATESIAVSGVLPILLVPSSINTVTTGSGNAGAAIVETGTLSIRQGGRIGSTTLGSGAAGSVRIEATEEITLSDRVPGALGRSTIASSANIVDLVLQEAFGFPARPSGGSGNITIAAPLVRVLDGAEIAVENEGIGDGGSLFVRADSVILDGGGQLNAATTSGTGGNITLQVRNQLSARRGSQINAQGGETGDGGNIRLDVNTIVALENSDLVANAVRGQGGNIEIRTQGIFGPQFRDRLTPESDITASSQFGVNGIVNIKSPEIDASSALSQLSVELADPSTQIVTGCSTQQRSSFALVGRGGLPTGPSTRLRSQRLWEDLRDLSPFRSDNGEQESHGVSPEEAPVSDSQSSIPVEADGWRTTAVGEIELVGPSAVPERLASDRPEDCNLLGSVREW</sequence>
<dbReference type="Proteomes" id="UP000500857">
    <property type="component" value="Chromosome"/>
</dbReference>
<feature type="region of interest" description="Disordered" evidence="1">
    <location>
        <begin position="784"/>
        <end position="818"/>
    </location>
</feature>
<dbReference type="Pfam" id="PF05860">
    <property type="entry name" value="TPS"/>
    <property type="match status" value="1"/>
</dbReference>
<evidence type="ECO:0000313" key="5">
    <source>
        <dbReference type="Proteomes" id="UP000500857"/>
    </source>
</evidence>
<protein>
    <submittedName>
        <fullName evidence="4">S-layer family protein</fullName>
    </submittedName>
</protein>
<keyword evidence="2" id="KW-0732">Signal</keyword>
<dbReference type="RefSeq" id="WP_168571098.1">
    <property type="nucleotide sequence ID" value="NZ_CP051167.1"/>
</dbReference>
<dbReference type="SMART" id="SM00912">
    <property type="entry name" value="Haemagg_act"/>
    <property type="match status" value="1"/>
</dbReference>
<dbReference type="KEGG" id="oxy:HCG48_22055"/>
<evidence type="ECO:0000259" key="3">
    <source>
        <dbReference type="SMART" id="SM00912"/>
    </source>
</evidence>
<dbReference type="AlphaFoldDB" id="A0A6H1U294"/>
<dbReference type="InterPro" id="IPR012334">
    <property type="entry name" value="Pectin_lyas_fold"/>
</dbReference>
<dbReference type="NCBIfam" id="TIGR01901">
    <property type="entry name" value="adhes_NPXG"/>
    <property type="match status" value="1"/>
</dbReference>
<reference evidence="4 5" key="1">
    <citation type="submission" date="2020-04" db="EMBL/GenBank/DDBJ databases">
        <authorList>
            <person name="Basu S."/>
            <person name="Maruthanayagam V."/>
            <person name="Chakraborty S."/>
            <person name="Pramanik A."/>
            <person name="Mukherjee J."/>
            <person name="Brink B."/>
        </authorList>
    </citation>
    <scope>NUCLEOTIDE SEQUENCE [LARGE SCALE GENOMIC DNA]</scope>
    <source>
        <strain evidence="4 5">AP17</strain>
    </source>
</reference>
<dbReference type="Gene3D" id="2.160.20.10">
    <property type="entry name" value="Single-stranded right-handed beta-helix, Pectin lyase-like"/>
    <property type="match status" value="2"/>
</dbReference>
<gene>
    <name evidence="4" type="ORF">HCG48_22055</name>
</gene>
<feature type="compositionally biased region" description="Basic and acidic residues" evidence="1">
    <location>
        <begin position="784"/>
        <end position="795"/>
    </location>
</feature>
<evidence type="ECO:0000256" key="2">
    <source>
        <dbReference type="SAM" id="SignalP"/>
    </source>
</evidence>
<feature type="chain" id="PRO_5026134260" evidence="2">
    <location>
        <begin position="28"/>
        <end position="856"/>
    </location>
</feature>
<dbReference type="InterPro" id="IPR008638">
    <property type="entry name" value="FhaB/CdiA-like_TPS"/>
</dbReference>
<organism evidence="4 5">
    <name type="scientific">Oxynema aestuarii AP17</name>
    <dbReference type="NCBI Taxonomy" id="2064643"/>
    <lineage>
        <taxon>Bacteria</taxon>
        <taxon>Bacillati</taxon>
        <taxon>Cyanobacteriota</taxon>
        <taxon>Cyanophyceae</taxon>
        <taxon>Oscillatoriophycideae</taxon>
        <taxon>Oscillatoriales</taxon>
        <taxon>Oscillatoriaceae</taxon>
        <taxon>Oxynema</taxon>
        <taxon>Oxynema aestuarii</taxon>
    </lineage>
</organism>
<evidence type="ECO:0000313" key="4">
    <source>
        <dbReference type="EMBL" id="QIZ72951.1"/>
    </source>
</evidence>
<feature type="domain" description="Filamentous haemagglutinin FhaB/tRNA nuclease CdiA-like TPS" evidence="3">
    <location>
        <begin position="30"/>
        <end position="143"/>
    </location>
</feature>
<name>A0A6H1U294_9CYAN</name>
<proteinExistence type="predicted"/>
<accession>A0A6H1U294</accession>